<dbReference type="EMBL" id="RJKE01000001">
    <property type="protein sequence ID" value="ROO87864.1"/>
    <property type="molecule type" value="Genomic_DNA"/>
</dbReference>
<evidence type="ECO:0000313" key="1">
    <source>
        <dbReference type="EMBL" id="ROO87864.1"/>
    </source>
</evidence>
<sequence>MTEFAHNTVVEKLRDAIGAYCKSTKLRWTGDDEAPAVPDRERDAETARFLAALTIDHERIHRDHVEYAAPTMFVQPVLDKMGVSAPAAAVWKAVLDVFRSRMRGRGPVSAGELPTILQRGYTFQGFPSDLARMLSRRSITMLDIQQAIEVAVNRPIGYQQLPVLRPSSRLEVKLEAGGCSVNTLERAMSLRSDYRDYWSGRESGDPMARMERRRLERLLQRICDQTTDGPNLLGTLLWRRLEEAINSLDPSVLPAGMDPELAMGGICDLTDRCKVWFSHRFDVDAVLAADSVGEGTRS</sequence>
<dbReference type="AlphaFoldDB" id="A0A3N1D2U8"/>
<reference evidence="1 2" key="1">
    <citation type="submission" date="2018-11" db="EMBL/GenBank/DDBJ databases">
        <title>Sequencing the genomes of 1000 actinobacteria strains.</title>
        <authorList>
            <person name="Klenk H.-P."/>
        </authorList>
    </citation>
    <scope>NUCLEOTIDE SEQUENCE [LARGE SCALE GENOMIC DNA]</scope>
    <source>
        <strain evidence="1 2">DSM 44254</strain>
    </source>
</reference>
<evidence type="ECO:0000313" key="2">
    <source>
        <dbReference type="Proteomes" id="UP000272400"/>
    </source>
</evidence>
<protein>
    <submittedName>
        <fullName evidence="1">Uncharacterized protein</fullName>
    </submittedName>
</protein>
<proteinExistence type="predicted"/>
<accession>A0A3N1D2U8</accession>
<keyword evidence="2" id="KW-1185">Reference proteome</keyword>
<organism evidence="1 2">
    <name type="scientific">Actinocorallia herbida</name>
    <dbReference type="NCBI Taxonomy" id="58109"/>
    <lineage>
        <taxon>Bacteria</taxon>
        <taxon>Bacillati</taxon>
        <taxon>Actinomycetota</taxon>
        <taxon>Actinomycetes</taxon>
        <taxon>Streptosporangiales</taxon>
        <taxon>Thermomonosporaceae</taxon>
        <taxon>Actinocorallia</taxon>
    </lineage>
</organism>
<gene>
    <name evidence="1" type="ORF">EDD29_5511</name>
</gene>
<name>A0A3N1D2U8_9ACTN</name>
<comment type="caution">
    <text evidence="1">The sequence shown here is derived from an EMBL/GenBank/DDBJ whole genome shotgun (WGS) entry which is preliminary data.</text>
</comment>
<dbReference type="Proteomes" id="UP000272400">
    <property type="component" value="Unassembled WGS sequence"/>
</dbReference>